<protein>
    <recommendedName>
        <fullName evidence="3">CSC1/OSCA1-like 7TM region domain-containing protein</fullName>
    </recommendedName>
</protein>
<dbReference type="GO" id="GO:0005886">
    <property type="term" value="C:plasma membrane"/>
    <property type="evidence" value="ECO:0007669"/>
    <property type="project" value="TreeGrafter"/>
</dbReference>
<feature type="region of interest" description="Disordered" evidence="1">
    <location>
        <begin position="144"/>
        <end position="177"/>
    </location>
</feature>
<feature type="transmembrane region" description="Helical" evidence="2">
    <location>
        <begin position="601"/>
        <end position="620"/>
    </location>
</feature>
<feature type="transmembrane region" description="Helical" evidence="2">
    <location>
        <begin position="307"/>
        <end position="329"/>
    </location>
</feature>
<evidence type="ECO:0000313" key="4">
    <source>
        <dbReference type="EMBL" id="CCC92286.1"/>
    </source>
</evidence>
<feature type="transmembrane region" description="Helical" evidence="2">
    <location>
        <begin position="887"/>
        <end position="907"/>
    </location>
</feature>
<evidence type="ECO:0000256" key="1">
    <source>
        <dbReference type="SAM" id="MobiDB-lite"/>
    </source>
</evidence>
<accession>G0USC3</accession>
<evidence type="ECO:0000259" key="3">
    <source>
        <dbReference type="Pfam" id="PF02714"/>
    </source>
</evidence>
<feature type="compositionally biased region" description="Polar residues" evidence="1">
    <location>
        <begin position="975"/>
        <end position="987"/>
    </location>
</feature>
<keyword evidence="2" id="KW-0812">Transmembrane</keyword>
<feature type="compositionally biased region" description="Polar residues" evidence="1">
    <location>
        <begin position="995"/>
        <end position="1007"/>
    </location>
</feature>
<dbReference type="AlphaFoldDB" id="G0USC3"/>
<gene>
    <name evidence="4" type="ORF">TCIL3000_8_5080</name>
</gene>
<proteinExistence type="predicted"/>
<feature type="region of interest" description="Disordered" evidence="1">
    <location>
        <begin position="64"/>
        <end position="90"/>
    </location>
</feature>
<feature type="compositionally biased region" description="Basic and acidic residues" evidence="1">
    <location>
        <begin position="1008"/>
        <end position="1022"/>
    </location>
</feature>
<feature type="transmembrane region" description="Helical" evidence="2">
    <location>
        <begin position="213"/>
        <end position="242"/>
    </location>
</feature>
<name>G0USC3_TRYCI</name>
<feature type="transmembrane region" description="Helical" evidence="2">
    <location>
        <begin position="695"/>
        <end position="713"/>
    </location>
</feature>
<feature type="compositionally biased region" description="Basic residues" evidence="1">
    <location>
        <begin position="165"/>
        <end position="174"/>
    </location>
</feature>
<dbReference type="PANTHER" id="PTHR13018">
    <property type="entry name" value="PROBABLE MEMBRANE PROTEIN DUF221-RELATED"/>
    <property type="match status" value="1"/>
</dbReference>
<feature type="domain" description="CSC1/OSCA1-like 7TM region" evidence="3">
    <location>
        <begin position="603"/>
        <end position="848"/>
    </location>
</feature>
<dbReference type="VEuPathDB" id="TriTrypDB:TcIL3000_8_5080"/>
<dbReference type="Pfam" id="PF02714">
    <property type="entry name" value="RSN1_7TM"/>
    <property type="match status" value="1"/>
</dbReference>
<feature type="transmembrane region" description="Helical" evidence="2">
    <location>
        <begin position="854"/>
        <end position="881"/>
    </location>
</feature>
<feature type="region of interest" description="Disordered" evidence="1">
    <location>
        <begin position="970"/>
        <end position="1033"/>
    </location>
</feature>
<dbReference type="InterPro" id="IPR045122">
    <property type="entry name" value="Csc1-like"/>
</dbReference>
<feature type="transmembrane region" description="Helical" evidence="2">
    <location>
        <begin position="20"/>
        <end position="43"/>
    </location>
</feature>
<dbReference type="GO" id="GO:0005227">
    <property type="term" value="F:calcium-activated cation channel activity"/>
    <property type="evidence" value="ECO:0007669"/>
    <property type="project" value="InterPro"/>
</dbReference>
<reference evidence="4" key="1">
    <citation type="journal article" date="2012" name="Proc. Natl. Acad. Sci. U.S.A.">
        <title>Antigenic diversity is generated by distinct evolutionary mechanisms in African trypanosome species.</title>
        <authorList>
            <person name="Jackson A.P."/>
            <person name="Berry A."/>
            <person name="Aslett M."/>
            <person name="Allison H.C."/>
            <person name="Burton P."/>
            <person name="Vavrova-Anderson J."/>
            <person name="Brown R."/>
            <person name="Browne H."/>
            <person name="Corton N."/>
            <person name="Hauser H."/>
            <person name="Gamble J."/>
            <person name="Gilderthorp R."/>
            <person name="Marcello L."/>
            <person name="McQuillan J."/>
            <person name="Otto T.D."/>
            <person name="Quail M.A."/>
            <person name="Sanders M.J."/>
            <person name="van Tonder A."/>
            <person name="Ginger M.L."/>
            <person name="Field M.C."/>
            <person name="Barry J.D."/>
            <person name="Hertz-Fowler C."/>
            <person name="Berriman M."/>
        </authorList>
    </citation>
    <scope>NUCLEOTIDE SEQUENCE</scope>
    <source>
        <strain evidence="4">IL3000</strain>
    </source>
</reference>
<dbReference type="PANTHER" id="PTHR13018:SF144">
    <property type="entry name" value="CSC1_OSCA1-LIKE 7TM REGION DOMAIN-CONTAINING PROTEIN"/>
    <property type="match status" value="1"/>
</dbReference>
<organism evidence="4">
    <name type="scientific">Trypanosoma congolense (strain IL3000)</name>
    <dbReference type="NCBI Taxonomy" id="1068625"/>
    <lineage>
        <taxon>Eukaryota</taxon>
        <taxon>Discoba</taxon>
        <taxon>Euglenozoa</taxon>
        <taxon>Kinetoplastea</taxon>
        <taxon>Metakinetoplastina</taxon>
        <taxon>Trypanosomatida</taxon>
        <taxon>Trypanosomatidae</taxon>
        <taxon>Trypanosoma</taxon>
        <taxon>Nannomonas</taxon>
    </lineage>
</organism>
<evidence type="ECO:0000256" key="2">
    <source>
        <dbReference type="SAM" id="Phobius"/>
    </source>
</evidence>
<sequence length="1122" mass="126729">MEPLAGPLNPDATWNDEGLVLTLILCILAFTGLGAVSTFALYAPWMWLRRVFRVNHTAVVMEQQQQQYPSSDSEDTTLNKQSDGLQPRRVGRSLPYPCSLFVIPSLRSWLSVEEEVEGLESIFKPLLDSVEDEKKNHCGDCVANEEDCTQPGSPPREDGRAPGKTTHHPSRRSRVQSASVLIASPVDSVGERFGSPQDNDSSGPPKTPLDPHVAVYIAFLKLFATVFIVGFLINVWICLLSWTDNYVEVLMVRRDDNGCRLRDANKTVCMEMMPFCHYTDADTCVPVPLHGLYDLSLQNIAPLSWRLWFVALLDMGFCLLFIVSVVYYLRQVDKYVQVVMRHQMEHAVGHRVVVVGGLKGRVLSEEAFRKRYLQEEAYFGPNRRGVNAFRYPLAAASALMGGTLTVDDGETYYQYDCSGLGCIFSSCFYTKHKTTRSNALFLREGSVRRMLFPRDPPNGMYGYMEKTEEAMEGLQEAVADYKVFHSLANHVSLKKRRELHKKLLLTRAPFPFCFSMVSKVDYWKKVFIDKATSLNRCIDETPARNPKGIAFVVFDNALAAYEFINLFYAQHRGASGTWAAIAGPPSGVIEINIRTNRQVGWLRRIVVSAIYVTMLLFWSIPVGFISSIDNIAKIPGMGWLSSYFSRLPENVRGAVAALLPVTVLALFNVSLPYIMRILVLAMGVINKMEREVNALHLQYLFMVLTGVVFQAALQGNLEELKDMIINPSIDAVFDFFVALVSPKGGYWYAKVIMGASITTWTTFIDPFTLGLVVLQRKLVNVQRAYNELFGPCLFEWPYLYSFDLTILSMGLLFHMTLPLLSFFVGIYFVMRYFTQRGMLYDRYRPENHPRQDCTAFSAPGMVIRAACWLYSLGALGGVLFMSVRFHVGGTVICTISFGLSVILVAYAHTTTRRWVESVTNARRLLGNSVLRSSHSPYGTSRSVDNLAFTQPCVPQCGPMSSNAGRWREEEMLKSPTEQHPSRPSGTGSRVGVRPNNGSSATSHFSWQDQERHAAVRSVDGEKSPTLGNTYRPQEAISMATEGVVEWDAVPTTKEDMLYHRMSLLPHHPNVDSRYNPRHQQLQRINITREIERLEETVFHVERYWDVPYAEVSPEEYSTIEQR</sequence>
<keyword evidence="2" id="KW-1133">Transmembrane helix</keyword>
<dbReference type="InterPro" id="IPR003864">
    <property type="entry name" value="CSC1/OSCA1-like_7TM"/>
</dbReference>
<feature type="compositionally biased region" description="Polar residues" evidence="1">
    <location>
        <begin position="64"/>
        <end position="84"/>
    </location>
</feature>
<feature type="transmembrane region" description="Helical" evidence="2">
    <location>
        <begin position="654"/>
        <end position="674"/>
    </location>
</feature>
<dbReference type="EMBL" id="HE575321">
    <property type="protein sequence ID" value="CCC92286.1"/>
    <property type="molecule type" value="Genomic_DNA"/>
</dbReference>
<keyword evidence="2" id="KW-0472">Membrane</keyword>
<feature type="transmembrane region" description="Helical" evidence="2">
    <location>
        <begin position="806"/>
        <end position="833"/>
    </location>
</feature>